<proteinExistence type="predicted"/>
<keyword evidence="1" id="KW-0946">Virion</keyword>
<name>A0A8J3F2W3_9BACI</name>
<keyword evidence="1" id="KW-0167">Capsid protein</keyword>
<dbReference type="EMBL" id="BMHB01000001">
    <property type="protein sequence ID" value="GGI14931.1"/>
    <property type="molecule type" value="Genomic_DNA"/>
</dbReference>
<organism evidence="1 2">
    <name type="scientific">Gottfriedia solisilvae</name>
    <dbReference type="NCBI Taxonomy" id="1516104"/>
    <lineage>
        <taxon>Bacteria</taxon>
        <taxon>Bacillati</taxon>
        <taxon>Bacillota</taxon>
        <taxon>Bacilli</taxon>
        <taxon>Bacillales</taxon>
        <taxon>Bacillaceae</taxon>
        <taxon>Gottfriedia</taxon>
    </lineage>
</organism>
<dbReference type="OrthoDB" id="2452727at2"/>
<keyword evidence="2" id="KW-1185">Reference proteome</keyword>
<dbReference type="Proteomes" id="UP000626244">
    <property type="component" value="Unassembled WGS sequence"/>
</dbReference>
<comment type="caution">
    <text evidence="1">The sequence shown here is derived from an EMBL/GenBank/DDBJ whole genome shotgun (WGS) entry which is preliminary data.</text>
</comment>
<protein>
    <submittedName>
        <fullName evidence="1">Spore coat protein B</fullName>
    </submittedName>
</protein>
<dbReference type="RefSeq" id="WP_087999995.1">
    <property type="nucleotide sequence ID" value="NZ_BMHB01000001.1"/>
</dbReference>
<dbReference type="AlphaFoldDB" id="A0A8J3F2W3"/>
<gene>
    <name evidence="1" type="ORF">GCM10007380_25420</name>
</gene>
<accession>A0A8J3F2W3</accession>
<reference evidence="2" key="1">
    <citation type="journal article" date="2019" name="Int. J. Syst. Evol. Microbiol.">
        <title>The Global Catalogue of Microorganisms (GCM) 10K type strain sequencing project: providing services to taxonomists for standard genome sequencing and annotation.</title>
        <authorList>
            <consortium name="The Broad Institute Genomics Platform"/>
            <consortium name="The Broad Institute Genome Sequencing Center for Infectious Disease"/>
            <person name="Wu L."/>
            <person name="Ma J."/>
        </authorList>
    </citation>
    <scope>NUCLEOTIDE SEQUENCE [LARGE SCALE GENOMIC DNA]</scope>
    <source>
        <strain evidence="2">CGMCC 1.14993</strain>
    </source>
</reference>
<evidence type="ECO:0000313" key="1">
    <source>
        <dbReference type="EMBL" id="GGI14931.1"/>
    </source>
</evidence>
<evidence type="ECO:0000313" key="2">
    <source>
        <dbReference type="Proteomes" id="UP000626244"/>
    </source>
</evidence>
<sequence length="157" mass="17889">MNKELFSVFVGKGVRIGRGGHESKEGLLLGAYGTHIALFTEAEGVIYFPYSHLKSVTSFAKGKLNYNEMFNTIELLPNESFVDLLNSQVRQWVKINRGGHDKVEGILLDANNDYVEISFNDELVYIATYHIKSVSFGEKFEVYERSNTTSQTLRRRK</sequence>